<dbReference type="EMBL" id="CAAALY010000708">
    <property type="protein sequence ID" value="VEL06954.1"/>
    <property type="molecule type" value="Genomic_DNA"/>
</dbReference>
<protein>
    <submittedName>
        <fullName evidence="1">Uncharacterized protein</fullName>
    </submittedName>
</protein>
<evidence type="ECO:0000313" key="1">
    <source>
        <dbReference type="EMBL" id="VEL06954.1"/>
    </source>
</evidence>
<organism evidence="1 2">
    <name type="scientific">Protopolystoma xenopodis</name>
    <dbReference type="NCBI Taxonomy" id="117903"/>
    <lineage>
        <taxon>Eukaryota</taxon>
        <taxon>Metazoa</taxon>
        <taxon>Spiralia</taxon>
        <taxon>Lophotrochozoa</taxon>
        <taxon>Platyhelminthes</taxon>
        <taxon>Monogenea</taxon>
        <taxon>Polyopisthocotylea</taxon>
        <taxon>Polystomatidea</taxon>
        <taxon>Polystomatidae</taxon>
        <taxon>Protopolystoma</taxon>
    </lineage>
</organism>
<proteinExistence type="predicted"/>
<reference evidence="1" key="1">
    <citation type="submission" date="2018-11" db="EMBL/GenBank/DDBJ databases">
        <authorList>
            <consortium name="Pathogen Informatics"/>
        </authorList>
    </citation>
    <scope>NUCLEOTIDE SEQUENCE</scope>
</reference>
<dbReference type="Proteomes" id="UP000784294">
    <property type="component" value="Unassembled WGS sequence"/>
</dbReference>
<gene>
    <name evidence="1" type="ORF">PXEA_LOCUS394</name>
</gene>
<dbReference type="AlphaFoldDB" id="A0A3S4ZTU6"/>
<keyword evidence="2" id="KW-1185">Reference proteome</keyword>
<accession>A0A3S4ZTU6</accession>
<comment type="caution">
    <text evidence="1">The sequence shown here is derived from an EMBL/GenBank/DDBJ whole genome shotgun (WGS) entry which is preliminary data.</text>
</comment>
<name>A0A3S4ZTU6_9PLAT</name>
<evidence type="ECO:0000313" key="2">
    <source>
        <dbReference type="Proteomes" id="UP000784294"/>
    </source>
</evidence>
<sequence length="130" mass="14699">MVHDKLSVCSALFMNFIVNNITSLIQARLQIFLTQVSLERQMRLSRGLSRLDNYIYPVNHSSFRHGVYRYGPGKNPACQATAARPGYFEKGELKCSAIVHLVLMFCEQLTVRLTEGNAMEVHALPRSKAL</sequence>